<dbReference type="InterPro" id="IPR052160">
    <property type="entry name" value="Gypsy_RT_Integrase-like"/>
</dbReference>
<protein>
    <recommendedName>
        <fullName evidence="1">Integrase catalytic domain-containing protein</fullName>
    </recommendedName>
</protein>
<dbReference type="InterPro" id="IPR036397">
    <property type="entry name" value="RNaseH_sf"/>
</dbReference>
<sequence length="215" mass="24757">MVPWYADYVNFLAANITPPELSRQQLKKFFSEVKHYYWEEPILYKHCADQIIRRCVPEEEMYSILNHCHALPCGGHFSGTRTAAKVLQSGFFWPTLFKDASTFVKACDRCQRTGNISRRNEMPLTGILEVELFDVWGIDFMGPFPSSFSNLYILLAVDYVSKWVEAAATPANDGKTVLRFLQKNIFTRFGTPRAIISDEGSHFCNKQFEALLSRY</sequence>
<dbReference type="STRING" id="13333.U5CKY9"/>
<dbReference type="GO" id="GO:0003676">
    <property type="term" value="F:nucleic acid binding"/>
    <property type="evidence" value="ECO:0007669"/>
    <property type="project" value="InterPro"/>
</dbReference>
<proteinExistence type="predicted"/>
<dbReference type="OMA" id="HFANCRV"/>
<dbReference type="Gene3D" id="1.10.340.70">
    <property type="match status" value="1"/>
</dbReference>
<gene>
    <name evidence="2" type="ORF">AMTR_s04594p00005750</name>
</gene>
<dbReference type="eggNOG" id="KOG0017">
    <property type="taxonomic scope" value="Eukaryota"/>
</dbReference>
<accession>U5CKY9</accession>
<dbReference type="SUPFAM" id="SSF53098">
    <property type="entry name" value="Ribonuclease H-like"/>
    <property type="match status" value="1"/>
</dbReference>
<keyword evidence="3" id="KW-1185">Reference proteome</keyword>
<dbReference type="GO" id="GO:0015074">
    <property type="term" value="P:DNA integration"/>
    <property type="evidence" value="ECO:0007669"/>
    <property type="project" value="InterPro"/>
</dbReference>
<reference evidence="3" key="1">
    <citation type="journal article" date="2013" name="Science">
        <title>The Amborella genome and the evolution of flowering plants.</title>
        <authorList>
            <consortium name="Amborella Genome Project"/>
        </authorList>
    </citation>
    <scope>NUCLEOTIDE SEQUENCE [LARGE SCALE GENOMIC DNA]</scope>
</reference>
<dbReference type="InterPro" id="IPR012337">
    <property type="entry name" value="RNaseH-like_sf"/>
</dbReference>
<feature type="non-terminal residue" evidence="2">
    <location>
        <position position="215"/>
    </location>
</feature>
<dbReference type="PROSITE" id="PS50994">
    <property type="entry name" value="INTEGRASE"/>
    <property type="match status" value="1"/>
</dbReference>
<dbReference type="PANTHER" id="PTHR47266">
    <property type="entry name" value="ENDONUCLEASE-RELATED"/>
    <property type="match status" value="1"/>
</dbReference>
<evidence type="ECO:0000313" key="3">
    <source>
        <dbReference type="Proteomes" id="UP000017836"/>
    </source>
</evidence>
<dbReference type="AlphaFoldDB" id="U5CKY9"/>
<dbReference type="InterPro" id="IPR001584">
    <property type="entry name" value="Integrase_cat-core"/>
</dbReference>
<dbReference type="Proteomes" id="UP000017836">
    <property type="component" value="Unassembled WGS sequence"/>
</dbReference>
<dbReference type="Pfam" id="PF17921">
    <property type="entry name" value="Integrase_H2C2"/>
    <property type="match status" value="1"/>
</dbReference>
<dbReference type="EMBL" id="KI396289">
    <property type="protein sequence ID" value="ERM97517.1"/>
    <property type="molecule type" value="Genomic_DNA"/>
</dbReference>
<dbReference type="FunFam" id="1.10.340.70:FF:000001">
    <property type="entry name" value="Retrovirus-related Pol polyprotein from transposon gypsy-like Protein"/>
    <property type="match status" value="1"/>
</dbReference>
<dbReference type="Pfam" id="PF00665">
    <property type="entry name" value="rve"/>
    <property type="match status" value="1"/>
</dbReference>
<dbReference type="Gramene" id="ERM97517">
    <property type="protein sequence ID" value="ERM97517"/>
    <property type="gene ID" value="AMTR_s04594p00005750"/>
</dbReference>
<evidence type="ECO:0000259" key="1">
    <source>
        <dbReference type="PROSITE" id="PS50994"/>
    </source>
</evidence>
<evidence type="ECO:0000313" key="2">
    <source>
        <dbReference type="EMBL" id="ERM97517.1"/>
    </source>
</evidence>
<name>U5CKY9_AMBTC</name>
<feature type="domain" description="Integrase catalytic" evidence="1">
    <location>
        <begin position="119"/>
        <end position="215"/>
    </location>
</feature>
<organism evidence="2 3">
    <name type="scientific">Amborella trichopoda</name>
    <dbReference type="NCBI Taxonomy" id="13333"/>
    <lineage>
        <taxon>Eukaryota</taxon>
        <taxon>Viridiplantae</taxon>
        <taxon>Streptophyta</taxon>
        <taxon>Embryophyta</taxon>
        <taxon>Tracheophyta</taxon>
        <taxon>Spermatophyta</taxon>
        <taxon>Magnoliopsida</taxon>
        <taxon>Amborellales</taxon>
        <taxon>Amborellaceae</taxon>
        <taxon>Amborella</taxon>
    </lineage>
</organism>
<dbReference type="InterPro" id="IPR041588">
    <property type="entry name" value="Integrase_H2C2"/>
</dbReference>
<dbReference type="HOGENOM" id="CLU_000384_6_0_1"/>
<dbReference type="Gene3D" id="3.30.420.10">
    <property type="entry name" value="Ribonuclease H-like superfamily/Ribonuclease H"/>
    <property type="match status" value="1"/>
</dbReference>